<keyword evidence="4" id="KW-0804">Transcription</keyword>
<dbReference type="EMBL" id="CP019062">
    <property type="protein sequence ID" value="AVF35327.1"/>
    <property type="molecule type" value="Genomic_DNA"/>
</dbReference>
<evidence type="ECO:0000256" key="3">
    <source>
        <dbReference type="ARBA" id="ARBA00023125"/>
    </source>
</evidence>
<protein>
    <recommendedName>
        <fullName evidence="6">HTH tetR-type domain-containing protein</fullName>
    </recommendedName>
</protein>
<dbReference type="GO" id="GO:0003677">
    <property type="term" value="F:DNA binding"/>
    <property type="evidence" value="ECO:0007669"/>
    <property type="project" value="UniProtKB-UniRule"/>
</dbReference>
<dbReference type="KEGG" id="rox:BV494_10445"/>
<evidence type="ECO:0000256" key="1">
    <source>
        <dbReference type="ARBA" id="ARBA00022491"/>
    </source>
</evidence>
<evidence type="ECO:0000313" key="8">
    <source>
        <dbReference type="Proteomes" id="UP000239197"/>
    </source>
</evidence>
<dbReference type="InterPro" id="IPR036271">
    <property type="entry name" value="Tet_transcr_reg_TetR-rel_C_sf"/>
</dbReference>
<keyword evidence="3 5" id="KW-0238">DNA-binding</keyword>
<dbReference type="InterPro" id="IPR009057">
    <property type="entry name" value="Homeodomain-like_sf"/>
</dbReference>
<keyword evidence="1" id="KW-0678">Repressor</keyword>
<accession>A0A2L1UR02</accession>
<feature type="domain" description="HTH tetR-type" evidence="6">
    <location>
        <begin position="10"/>
        <end position="70"/>
    </location>
</feature>
<dbReference type="Pfam" id="PF08361">
    <property type="entry name" value="TetR_C_2"/>
    <property type="match status" value="1"/>
</dbReference>
<evidence type="ECO:0000259" key="6">
    <source>
        <dbReference type="PROSITE" id="PS50977"/>
    </source>
</evidence>
<evidence type="ECO:0000256" key="4">
    <source>
        <dbReference type="ARBA" id="ARBA00023163"/>
    </source>
</evidence>
<dbReference type="PROSITE" id="PS50977">
    <property type="entry name" value="HTH_TETR_2"/>
    <property type="match status" value="1"/>
</dbReference>
<dbReference type="SUPFAM" id="SSF48498">
    <property type="entry name" value="Tetracyclin repressor-like, C-terminal domain"/>
    <property type="match status" value="1"/>
</dbReference>
<organism evidence="7 8">
    <name type="scientific">Rahnella sikkimica</name>
    <dbReference type="NCBI Taxonomy" id="1805933"/>
    <lineage>
        <taxon>Bacteria</taxon>
        <taxon>Pseudomonadati</taxon>
        <taxon>Pseudomonadota</taxon>
        <taxon>Gammaproteobacteria</taxon>
        <taxon>Enterobacterales</taxon>
        <taxon>Yersiniaceae</taxon>
        <taxon>Rahnella</taxon>
    </lineage>
</organism>
<dbReference type="Proteomes" id="UP000239197">
    <property type="component" value="Chromosome"/>
</dbReference>
<evidence type="ECO:0000256" key="2">
    <source>
        <dbReference type="ARBA" id="ARBA00023015"/>
    </source>
</evidence>
<evidence type="ECO:0000313" key="7">
    <source>
        <dbReference type="EMBL" id="AVF35327.1"/>
    </source>
</evidence>
<keyword evidence="8" id="KW-1185">Reference proteome</keyword>
<keyword evidence="2" id="KW-0805">Transcription regulation</keyword>
<dbReference type="Gene3D" id="1.10.357.10">
    <property type="entry name" value="Tetracycline Repressor, domain 2"/>
    <property type="match status" value="1"/>
</dbReference>
<dbReference type="AlphaFoldDB" id="A0A2L1UR02"/>
<feature type="DNA-binding region" description="H-T-H motif" evidence="5">
    <location>
        <begin position="33"/>
        <end position="52"/>
    </location>
</feature>
<evidence type="ECO:0000256" key="5">
    <source>
        <dbReference type="PROSITE-ProRule" id="PRU00335"/>
    </source>
</evidence>
<dbReference type="InterPro" id="IPR023772">
    <property type="entry name" value="DNA-bd_HTH_TetR-type_CS"/>
</dbReference>
<dbReference type="InterPro" id="IPR013572">
    <property type="entry name" value="Tscrpt_reg_MAATS_C"/>
</dbReference>
<dbReference type="PANTHER" id="PTHR43479:SF11">
    <property type="entry name" value="ACREF_ENVCD OPERON REPRESSOR-RELATED"/>
    <property type="match status" value="1"/>
</dbReference>
<dbReference type="PRINTS" id="PR00455">
    <property type="entry name" value="HTHTETR"/>
</dbReference>
<dbReference type="PROSITE" id="PS01081">
    <property type="entry name" value="HTH_TETR_1"/>
    <property type="match status" value="1"/>
</dbReference>
<proteinExistence type="predicted"/>
<dbReference type="PANTHER" id="PTHR43479">
    <property type="entry name" value="ACREF/ENVCD OPERON REPRESSOR-RELATED"/>
    <property type="match status" value="1"/>
</dbReference>
<name>A0A2L1UR02_9GAMM</name>
<dbReference type="SUPFAM" id="SSF46689">
    <property type="entry name" value="Homeodomain-like"/>
    <property type="match status" value="1"/>
</dbReference>
<reference evidence="8" key="1">
    <citation type="submission" date="2017-01" db="EMBL/GenBank/DDBJ databases">
        <title>Genome sequence of Rouxiella sp. ERMR1:05.</title>
        <authorList>
            <person name="Kumar R."/>
            <person name="Singh D."/>
            <person name="Kumar S."/>
        </authorList>
    </citation>
    <scope>NUCLEOTIDE SEQUENCE [LARGE SCALE GENOMIC DNA]</scope>
    <source>
        <strain evidence="8">ERMR1:05</strain>
    </source>
</reference>
<dbReference type="InterPro" id="IPR050624">
    <property type="entry name" value="HTH-type_Tx_Regulator"/>
</dbReference>
<dbReference type="InterPro" id="IPR001647">
    <property type="entry name" value="HTH_TetR"/>
</dbReference>
<dbReference type="OrthoDB" id="5816932at2"/>
<gene>
    <name evidence="7" type="ORF">BV494_10445</name>
</gene>
<dbReference type="Pfam" id="PF00440">
    <property type="entry name" value="TetR_N"/>
    <property type="match status" value="1"/>
</dbReference>
<dbReference type="RefSeq" id="WP_104922826.1">
    <property type="nucleotide sequence ID" value="NZ_CP019062.1"/>
</dbReference>
<sequence length="209" mass="24031">MSRKTKIESLKTKMHLLDVAIEEFSTRGYAATTLMDIAGSAGVTRGAIYWHFESKTELFNEIWYREKPIYSQIKGDELILPGSNPLAELKNLLINGIKLVAAEPKQRDLINIILHKCEFTQPMLSSQDIRKMIYINHQRMEMMLDACKDREQLPASLNSKQSADLICAYFTGVFGNWLAYPGVFNLYRDAERIVSQLIYMLNYTDNDHV</sequence>